<dbReference type="AlphaFoldDB" id="A0A3B7LVI4"/>
<dbReference type="Proteomes" id="UP000263753">
    <property type="component" value="Chromosome"/>
</dbReference>
<evidence type="ECO:0000313" key="1">
    <source>
        <dbReference type="EMBL" id="AXY56786.1"/>
    </source>
</evidence>
<dbReference type="Pfam" id="PF15931">
    <property type="entry name" value="DUF4747"/>
    <property type="match status" value="1"/>
</dbReference>
<dbReference type="EMBL" id="CP032134">
    <property type="protein sequence ID" value="AXY56786.1"/>
    <property type="molecule type" value="Genomic_DNA"/>
</dbReference>
<sequence length="292" mass="33667">MAKNRSVTYTALNIRVHPHPTPEIYIELFNYLYANRLDILLSNNTYLAINKLTPLNEDKPLDGFLGEIIKYNGITDNWYNENTGQVADPQDLREVNIPGHLKANAKFFNFVFYPQDHILICEIKDKDGSISAKMLLEFFRKLFSSVKLLEIFKTIEVNLLPDLDAVDKILRMKQLKKLHLVIQRPNADELAEMEQEIFEEMDSQNVGIYQKILEAQDSEFLDPNERTKEQTRVAATNGQVNYKAKDERTGLIVNKSTASTPLLEREKYDPDITTPIAFLKQNASKIVAKFRK</sequence>
<accession>A0A3B7LVI4</accession>
<dbReference type="RefSeq" id="WP_087514233.1">
    <property type="nucleotide sequence ID" value="NZ_CP032134.1"/>
</dbReference>
<name>A0A3B7LVI4_9GAMM</name>
<reference evidence="2" key="1">
    <citation type="submission" date="2018-09" db="EMBL/GenBank/DDBJ databases">
        <title>The complete genome of Acinetobacter sp. strain WCHAc010005.</title>
        <authorList>
            <person name="Hu Y."/>
            <person name="Long H."/>
            <person name="Feng Y."/>
            <person name="Zong Z."/>
        </authorList>
    </citation>
    <scope>NUCLEOTIDE SEQUENCE [LARGE SCALE GENOMIC DNA]</scope>
    <source>
        <strain evidence="2">WCHAc010005</strain>
    </source>
</reference>
<protein>
    <submittedName>
        <fullName evidence="1">DUF4747 family protein</fullName>
    </submittedName>
</protein>
<dbReference type="KEGG" id="achi:CDG60_09545"/>
<evidence type="ECO:0000313" key="2">
    <source>
        <dbReference type="Proteomes" id="UP000263753"/>
    </source>
</evidence>
<proteinExistence type="predicted"/>
<dbReference type="InterPro" id="IPR031832">
    <property type="entry name" value="DUF4747"/>
</dbReference>
<gene>
    <name evidence="1" type="ORF">CDG60_09545</name>
</gene>
<organism evidence="1 2">
    <name type="scientific">Acinetobacter chinensis</name>
    <dbReference type="NCBI Taxonomy" id="2004650"/>
    <lineage>
        <taxon>Bacteria</taxon>
        <taxon>Pseudomonadati</taxon>
        <taxon>Pseudomonadota</taxon>
        <taxon>Gammaproteobacteria</taxon>
        <taxon>Moraxellales</taxon>
        <taxon>Moraxellaceae</taxon>
        <taxon>Acinetobacter</taxon>
    </lineage>
</organism>